<gene>
    <name evidence="3" type="ORF">A2304_04455</name>
</gene>
<comment type="caution">
    <text evidence="3">The sequence shown here is derived from an EMBL/GenBank/DDBJ whole genome shotgun (WGS) entry which is preliminary data.</text>
</comment>
<evidence type="ECO:0000313" key="4">
    <source>
        <dbReference type="Proteomes" id="UP000176501"/>
    </source>
</evidence>
<dbReference type="InterPro" id="IPR043993">
    <property type="entry name" value="T4SS_pilin"/>
</dbReference>
<dbReference type="Proteomes" id="UP000176501">
    <property type="component" value="Unassembled WGS sequence"/>
</dbReference>
<keyword evidence="1" id="KW-0812">Transmembrane</keyword>
<evidence type="ECO:0000256" key="1">
    <source>
        <dbReference type="SAM" id="Phobius"/>
    </source>
</evidence>
<accession>A0A1F7W9X1</accession>
<keyword evidence="2" id="KW-0732">Signal</keyword>
<feature type="chain" id="PRO_5009533334" evidence="2">
    <location>
        <begin position="33"/>
        <end position="251"/>
    </location>
</feature>
<dbReference type="AlphaFoldDB" id="A0A1F7W9X1"/>
<evidence type="ECO:0000313" key="3">
    <source>
        <dbReference type="EMBL" id="OGL99625.1"/>
    </source>
</evidence>
<dbReference type="EMBL" id="MGFE01000001">
    <property type="protein sequence ID" value="OGL99625.1"/>
    <property type="molecule type" value="Genomic_DNA"/>
</dbReference>
<feature type="transmembrane region" description="Helical" evidence="1">
    <location>
        <begin position="78"/>
        <end position="100"/>
    </location>
</feature>
<dbReference type="Pfam" id="PF18895">
    <property type="entry name" value="T4SS_pilin"/>
    <property type="match status" value="1"/>
</dbReference>
<organism evidence="3 4">
    <name type="scientific">Candidatus Uhrbacteria bacterium RIFOXYB2_FULL_57_15</name>
    <dbReference type="NCBI Taxonomy" id="1802422"/>
    <lineage>
        <taxon>Bacteria</taxon>
        <taxon>Candidatus Uhriibacteriota</taxon>
    </lineage>
</organism>
<feature type="transmembrane region" description="Helical" evidence="1">
    <location>
        <begin position="121"/>
        <end position="146"/>
    </location>
</feature>
<evidence type="ECO:0000256" key="2">
    <source>
        <dbReference type="SAM" id="SignalP"/>
    </source>
</evidence>
<keyword evidence="1" id="KW-1133">Transmembrane helix</keyword>
<proteinExistence type="predicted"/>
<keyword evidence="1" id="KW-0472">Membrane</keyword>
<protein>
    <submittedName>
        <fullName evidence="3">Uncharacterized protein</fullName>
    </submittedName>
</protein>
<name>A0A1F7W9X1_9BACT</name>
<reference evidence="3 4" key="1">
    <citation type="journal article" date="2016" name="Nat. Commun.">
        <title>Thousands of microbial genomes shed light on interconnected biogeochemical processes in an aquifer system.</title>
        <authorList>
            <person name="Anantharaman K."/>
            <person name="Brown C.T."/>
            <person name="Hug L.A."/>
            <person name="Sharon I."/>
            <person name="Castelle C.J."/>
            <person name="Probst A.J."/>
            <person name="Thomas B.C."/>
            <person name="Singh A."/>
            <person name="Wilkins M.J."/>
            <person name="Karaoz U."/>
            <person name="Brodie E.L."/>
            <person name="Williams K.H."/>
            <person name="Hubbard S.S."/>
            <person name="Banfield J.F."/>
        </authorList>
    </citation>
    <scope>NUCLEOTIDE SEQUENCE [LARGE SCALE GENOMIC DNA]</scope>
</reference>
<feature type="signal peptide" evidence="2">
    <location>
        <begin position="1"/>
        <end position="32"/>
    </location>
</feature>
<sequence>MTRARTKLIAFSAFLVLFVSFAFFFTPSSVVAAPDCPATGCTTKQVGPFMDGISEVCGEKGTCSLVDIQTVFANIGNWVLGMVGAFVLLAYVMGGFYFLISGMPGMEKYREKGKTALKMSTVGLVIVFVAFAALTTLKSVLMGGGISTDGVQYVSCGPGDTNAGLSCDLNSTCTKSGLCVSKCEQKNSDEDFMQSDQYVDGFLYVYACVDVNALSSNYGMADGFELTSSFEKNLCEGGDNIQCGQFVLQVN</sequence>